<dbReference type="GO" id="GO:0016020">
    <property type="term" value="C:membrane"/>
    <property type="evidence" value="ECO:0007669"/>
    <property type="project" value="UniProtKB-SubCell"/>
</dbReference>
<dbReference type="AlphaFoldDB" id="A0A9Q0KIZ2"/>
<feature type="transmembrane region" description="Helical" evidence="7">
    <location>
        <begin position="222"/>
        <end position="239"/>
    </location>
</feature>
<dbReference type="InterPro" id="IPR037185">
    <property type="entry name" value="EmrE-like"/>
</dbReference>
<sequence length="369" mass="41269">MVETRCHPITFPCIDLFSKGRLMKKSNGLQKFDISFRWNKKELLRLLFLLFLGQVVSFSSAVSAFCSSLLVDLGVDLPLTQSFFTYALLVLVFGSILLFRRQKLAVPWYWYIPLGFVDVQGNYLVIKAFQFSSITSVTILDCWTIPWVMILTWIFLRTRYSLWQFLGAAVCVVGLCLVLLSDAGVAGGGGDKPLLGDLLVIIGTICYAMSNVGEEFCVKKKDLVEVVAMLGVFGMLVSICEISLFERKTLEEVKWTAEIISLFAGFALSSFLFYCFAPFVLKMSGATMFNLSILTSDMWAVVIRIFFYHQQVDWIYYLAFGVVAIGLIIYSITEKDHVPTTAIADGGLNIQYEALSQENPASGNEVLVA</sequence>
<evidence type="ECO:0000313" key="9">
    <source>
        <dbReference type="Proteomes" id="UP001141806"/>
    </source>
</evidence>
<dbReference type="SUPFAM" id="SSF103481">
    <property type="entry name" value="Multidrug resistance efflux transporter EmrE"/>
    <property type="match status" value="1"/>
</dbReference>
<dbReference type="PANTHER" id="PTHR14233">
    <property type="entry name" value="DUF914-RELATED"/>
    <property type="match status" value="1"/>
</dbReference>
<dbReference type="Pfam" id="PF06027">
    <property type="entry name" value="SLC35F"/>
    <property type="match status" value="1"/>
</dbReference>
<evidence type="ECO:0000256" key="6">
    <source>
        <dbReference type="ARBA" id="ARBA00023136"/>
    </source>
</evidence>
<evidence type="ECO:0000256" key="7">
    <source>
        <dbReference type="SAM" id="Phobius"/>
    </source>
</evidence>
<feature type="transmembrane region" description="Helical" evidence="7">
    <location>
        <begin position="108"/>
        <end position="126"/>
    </location>
</feature>
<feature type="transmembrane region" description="Helical" evidence="7">
    <location>
        <begin position="259"/>
        <end position="281"/>
    </location>
</feature>
<evidence type="ECO:0008006" key="10">
    <source>
        <dbReference type="Google" id="ProtNLM"/>
    </source>
</evidence>
<protein>
    <recommendedName>
        <fullName evidence="10">Solute carrier family 35 member F1</fullName>
    </recommendedName>
</protein>
<evidence type="ECO:0000256" key="4">
    <source>
        <dbReference type="ARBA" id="ARBA00022692"/>
    </source>
</evidence>
<proteinExistence type="inferred from homology"/>
<accession>A0A9Q0KIZ2</accession>
<evidence type="ECO:0000256" key="3">
    <source>
        <dbReference type="ARBA" id="ARBA00022448"/>
    </source>
</evidence>
<name>A0A9Q0KIZ2_9MAGN</name>
<dbReference type="InterPro" id="IPR009262">
    <property type="entry name" value="SLC35_F1/F2/F6"/>
</dbReference>
<evidence type="ECO:0000256" key="5">
    <source>
        <dbReference type="ARBA" id="ARBA00022989"/>
    </source>
</evidence>
<dbReference type="InterPro" id="IPR052221">
    <property type="entry name" value="SLC35F_Transporter"/>
</dbReference>
<dbReference type="GO" id="GO:0022857">
    <property type="term" value="F:transmembrane transporter activity"/>
    <property type="evidence" value="ECO:0007669"/>
    <property type="project" value="InterPro"/>
</dbReference>
<feature type="transmembrane region" description="Helical" evidence="7">
    <location>
        <begin position="132"/>
        <end position="155"/>
    </location>
</feature>
<evidence type="ECO:0000256" key="2">
    <source>
        <dbReference type="ARBA" id="ARBA00007863"/>
    </source>
</evidence>
<organism evidence="8 9">
    <name type="scientific">Protea cynaroides</name>
    <dbReference type="NCBI Taxonomy" id="273540"/>
    <lineage>
        <taxon>Eukaryota</taxon>
        <taxon>Viridiplantae</taxon>
        <taxon>Streptophyta</taxon>
        <taxon>Embryophyta</taxon>
        <taxon>Tracheophyta</taxon>
        <taxon>Spermatophyta</taxon>
        <taxon>Magnoliopsida</taxon>
        <taxon>Proteales</taxon>
        <taxon>Proteaceae</taxon>
        <taxon>Protea</taxon>
    </lineage>
</organism>
<comment type="caution">
    <text evidence="8">The sequence shown here is derived from an EMBL/GenBank/DDBJ whole genome shotgun (WGS) entry which is preliminary data.</text>
</comment>
<keyword evidence="5 7" id="KW-1133">Transmembrane helix</keyword>
<dbReference type="PANTHER" id="PTHR14233:SF18">
    <property type="entry name" value="OS05G0444300 PROTEIN"/>
    <property type="match status" value="1"/>
</dbReference>
<keyword evidence="9" id="KW-1185">Reference proteome</keyword>
<evidence type="ECO:0000256" key="1">
    <source>
        <dbReference type="ARBA" id="ARBA00004141"/>
    </source>
</evidence>
<gene>
    <name evidence="8" type="ORF">NE237_004637</name>
</gene>
<dbReference type="Proteomes" id="UP001141806">
    <property type="component" value="Unassembled WGS sequence"/>
</dbReference>
<keyword evidence="3" id="KW-0813">Transport</keyword>
<reference evidence="8" key="1">
    <citation type="journal article" date="2023" name="Plant J.">
        <title>The genome of the king protea, Protea cynaroides.</title>
        <authorList>
            <person name="Chang J."/>
            <person name="Duong T.A."/>
            <person name="Schoeman C."/>
            <person name="Ma X."/>
            <person name="Roodt D."/>
            <person name="Barker N."/>
            <person name="Li Z."/>
            <person name="Van de Peer Y."/>
            <person name="Mizrachi E."/>
        </authorList>
    </citation>
    <scope>NUCLEOTIDE SEQUENCE</scope>
    <source>
        <tissue evidence="8">Young leaves</tissue>
    </source>
</reference>
<comment type="subcellular location">
    <subcellularLocation>
        <location evidence="1">Membrane</location>
        <topology evidence="1">Multi-pass membrane protein</topology>
    </subcellularLocation>
</comment>
<feature type="transmembrane region" description="Helical" evidence="7">
    <location>
        <begin position="83"/>
        <end position="99"/>
    </location>
</feature>
<feature type="transmembrane region" description="Helical" evidence="7">
    <location>
        <begin position="288"/>
        <end position="308"/>
    </location>
</feature>
<feature type="transmembrane region" description="Helical" evidence="7">
    <location>
        <begin position="314"/>
        <end position="333"/>
    </location>
</feature>
<keyword evidence="4 7" id="KW-0812">Transmembrane</keyword>
<dbReference type="EMBL" id="JAMYWD010000005">
    <property type="protein sequence ID" value="KAJ4971538.1"/>
    <property type="molecule type" value="Genomic_DNA"/>
</dbReference>
<evidence type="ECO:0000313" key="8">
    <source>
        <dbReference type="EMBL" id="KAJ4971538.1"/>
    </source>
</evidence>
<feature type="transmembrane region" description="Helical" evidence="7">
    <location>
        <begin position="162"/>
        <end position="181"/>
    </location>
</feature>
<comment type="similarity">
    <text evidence="2">Belongs to the SLC35F solute transporter family.</text>
</comment>
<keyword evidence="6 7" id="KW-0472">Membrane</keyword>
<dbReference type="OrthoDB" id="429955at2759"/>
<feature type="transmembrane region" description="Helical" evidence="7">
    <location>
        <begin position="46"/>
        <end position="71"/>
    </location>
</feature>